<sequence>MLDEQNQKVPKWNVTTPRKQSVKSLKKQMLVSNVNKKLLTYMFHSDFKFHLRAIDALRQDLTNNTNGTIDNLDMILKWFTLRFFDKKPPVLLKGLEYLQAVFTMLIAQEYKMLEYEASSFIPYLILKIGYPMDAVWNGVQALLRQIEQVYPAAGVFEYLMKGLKSKNAECLEHLRSLIENNGVEVCKPDLSAAVKEIARQVSYRGSFVREALDCIVQVYFIEKDNVYEMIGEIPDEDLSVLKKHIEGVVKDRGAQGSHVSQEQQQQDEEEES</sequence>
<feature type="region of interest" description="Disordered" evidence="1">
    <location>
        <begin position="251"/>
        <end position="272"/>
    </location>
</feature>
<dbReference type="GO" id="GO:0051010">
    <property type="term" value="F:microtubule plus-end binding"/>
    <property type="evidence" value="ECO:0007669"/>
    <property type="project" value="InterPro"/>
</dbReference>
<dbReference type="GO" id="GO:0061863">
    <property type="term" value="F:microtubule plus end polymerase"/>
    <property type="evidence" value="ECO:0007669"/>
    <property type="project" value="InterPro"/>
</dbReference>
<evidence type="ECO:0000313" key="4">
    <source>
        <dbReference type="Proteomes" id="UP000027135"/>
    </source>
</evidence>
<dbReference type="SMART" id="SM01349">
    <property type="entry name" value="TOG"/>
    <property type="match status" value="1"/>
</dbReference>
<gene>
    <name evidence="3" type="ORF">L798_14574</name>
</gene>
<dbReference type="GO" id="GO:0030951">
    <property type="term" value="P:establishment or maintenance of microtubule cytoskeleton polarity"/>
    <property type="evidence" value="ECO:0007669"/>
    <property type="project" value="InterPro"/>
</dbReference>
<dbReference type="SUPFAM" id="SSF48371">
    <property type="entry name" value="ARM repeat"/>
    <property type="match status" value="1"/>
</dbReference>
<reference evidence="3 4" key="1">
    <citation type="journal article" date="2014" name="Nat. Commun.">
        <title>Molecular traces of alternative social organization in a termite genome.</title>
        <authorList>
            <person name="Terrapon N."/>
            <person name="Li C."/>
            <person name="Robertson H.M."/>
            <person name="Ji L."/>
            <person name="Meng X."/>
            <person name="Booth W."/>
            <person name="Chen Z."/>
            <person name="Childers C.P."/>
            <person name="Glastad K.M."/>
            <person name="Gokhale K."/>
            <person name="Gowin J."/>
            <person name="Gronenberg W."/>
            <person name="Hermansen R.A."/>
            <person name="Hu H."/>
            <person name="Hunt B.G."/>
            <person name="Huylmans A.K."/>
            <person name="Khalil S.M."/>
            <person name="Mitchell R.D."/>
            <person name="Munoz-Torres M.C."/>
            <person name="Mustard J.A."/>
            <person name="Pan H."/>
            <person name="Reese J.T."/>
            <person name="Scharf M.E."/>
            <person name="Sun F."/>
            <person name="Vogel H."/>
            <person name="Xiao J."/>
            <person name="Yang W."/>
            <person name="Yang Z."/>
            <person name="Yang Z."/>
            <person name="Zhou J."/>
            <person name="Zhu J."/>
            <person name="Brent C.S."/>
            <person name="Elsik C.G."/>
            <person name="Goodisman M.A."/>
            <person name="Liberles D.A."/>
            <person name="Roe R.M."/>
            <person name="Vargo E.L."/>
            <person name="Vilcinskas A."/>
            <person name="Wang J."/>
            <person name="Bornberg-Bauer E."/>
            <person name="Korb J."/>
            <person name="Zhang G."/>
            <person name="Liebig J."/>
        </authorList>
    </citation>
    <scope>NUCLEOTIDE SEQUENCE [LARGE SCALE GENOMIC DNA]</scope>
    <source>
        <tissue evidence="3">Whole organism</tissue>
    </source>
</reference>
<dbReference type="eggNOG" id="KOG1820">
    <property type="taxonomic scope" value="Eukaryota"/>
</dbReference>
<dbReference type="Proteomes" id="UP000027135">
    <property type="component" value="Unassembled WGS sequence"/>
</dbReference>
<dbReference type="InterPro" id="IPR045110">
    <property type="entry name" value="XMAP215"/>
</dbReference>
<dbReference type="InterPro" id="IPR011989">
    <property type="entry name" value="ARM-like"/>
</dbReference>
<name>A0A067R1Z4_ZOONE</name>
<evidence type="ECO:0000256" key="1">
    <source>
        <dbReference type="SAM" id="MobiDB-lite"/>
    </source>
</evidence>
<dbReference type="PANTHER" id="PTHR12609">
    <property type="entry name" value="MICROTUBULE ASSOCIATED PROTEIN XMAP215"/>
    <property type="match status" value="1"/>
</dbReference>
<dbReference type="OrthoDB" id="205662at2759"/>
<dbReference type="GO" id="GO:0007051">
    <property type="term" value="P:spindle organization"/>
    <property type="evidence" value="ECO:0007669"/>
    <property type="project" value="InterPro"/>
</dbReference>
<organism evidence="3 4">
    <name type="scientific">Zootermopsis nevadensis</name>
    <name type="common">Dampwood termite</name>
    <dbReference type="NCBI Taxonomy" id="136037"/>
    <lineage>
        <taxon>Eukaryota</taxon>
        <taxon>Metazoa</taxon>
        <taxon>Ecdysozoa</taxon>
        <taxon>Arthropoda</taxon>
        <taxon>Hexapoda</taxon>
        <taxon>Insecta</taxon>
        <taxon>Pterygota</taxon>
        <taxon>Neoptera</taxon>
        <taxon>Polyneoptera</taxon>
        <taxon>Dictyoptera</taxon>
        <taxon>Blattodea</taxon>
        <taxon>Blattoidea</taxon>
        <taxon>Termitoidae</taxon>
        <taxon>Termopsidae</taxon>
        <taxon>Zootermopsis</taxon>
    </lineage>
</organism>
<dbReference type="InParanoid" id="A0A067R1Z4"/>
<evidence type="ECO:0000259" key="2">
    <source>
        <dbReference type="SMART" id="SM01349"/>
    </source>
</evidence>
<dbReference type="EMBL" id="KK853082">
    <property type="protein sequence ID" value="KDR11671.1"/>
    <property type="molecule type" value="Genomic_DNA"/>
</dbReference>
<dbReference type="GO" id="GO:0046785">
    <property type="term" value="P:microtubule polymerization"/>
    <property type="evidence" value="ECO:0007669"/>
    <property type="project" value="InterPro"/>
</dbReference>
<accession>A0A067R1Z4</accession>
<proteinExistence type="predicted"/>
<dbReference type="Gene3D" id="1.25.10.10">
    <property type="entry name" value="Leucine-rich Repeat Variant"/>
    <property type="match status" value="1"/>
</dbReference>
<dbReference type="STRING" id="136037.A0A067R1Z4"/>
<protein>
    <submittedName>
        <fullName evidence="3">Cytoskeleton-associated protein 5</fullName>
    </submittedName>
</protein>
<dbReference type="InterPro" id="IPR016024">
    <property type="entry name" value="ARM-type_fold"/>
</dbReference>
<dbReference type="InterPro" id="IPR034085">
    <property type="entry name" value="TOG"/>
</dbReference>
<feature type="domain" description="TOG" evidence="2">
    <location>
        <begin position="20"/>
        <end position="254"/>
    </location>
</feature>
<keyword evidence="4" id="KW-1185">Reference proteome</keyword>
<dbReference type="FunFam" id="1.25.10.10:FF:000050">
    <property type="entry name" value="Cytoskeleton-associated protein 5 isoform X1"/>
    <property type="match status" value="1"/>
</dbReference>
<evidence type="ECO:0000313" key="3">
    <source>
        <dbReference type="EMBL" id="KDR11671.1"/>
    </source>
</evidence>
<dbReference type="AlphaFoldDB" id="A0A067R1Z4"/>